<dbReference type="eggNOG" id="COG3115">
    <property type="taxonomic scope" value="Bacteria"/>
</dbReference>
<dbReference type="AlphaFoldDB" id="A0A1H7FQ58"/>
<dbReference type="STRING" id="235985.SAMN05414137_101362"/>
<keyword evidence="2" id="KW-0472">Membrane</keyword>
<dbReference type="EMBL" id="FOAZ01000001">
    <property type="protein sequence ID" value="SEK28233.1"/>
    <property type="molecule type" value="Genomic_DNA"/>
</dbReference>
<keyword evidence="2" id="KW-1133">Transmembrane helix</keyword>
<dbReference type="eggNOG" id="COG2720">
    <property type="taxonomic scope" value="Bacteria"/>
</dbReference>
<evidence type="ECO:0000313" key="3">
    <source>
        <dbReference type="EMBL" id="SEK28233.1"/>
    </source>
</evidence>
<evidence type="ECO:0000256" key="1">
    <source>
        <dbReference type="SAM" id="MobiDB-lite"/>
    </source>
</evidence>
<feature type="region of interest" description="Disordered" evidence="1">
    <location>
        <begin position="1"/>
        <end position="474"/>
    </location>
</feature>
<dbReference type="Proteomes" id="UP000183015">
    <property type="component" value="Unassembled WGS sequence"/>
</dbReference>
<feature type="compositionally biased region" description="Polar residues" evidence="1">
    <location>
        <begin position="242"/>
        <end position="254"/>
    </location>
</feature>
<reference evidence="4" key="1">
    <citation type="submission" date="2016-10" db="EMBL/GenBank/DDBJ databases">
        <authorList>
            <person name="Varghese N."/>
        </authorList>
    </citation>
    <scope>NUCLEOTIDE SEQUENCE [LARGE SCALE GENOMIC DNA]</scope>
    <source>
        <strain evidence="4">DSM 45096 / BCRC 16803 / CGMCC 4.1857 / CIP 109030 / JCM 12277 / KCTC 19219 / NBRC 100920 / 33214</strain>
    </source>
</reference>
<gene>
    <name evidence="3" type="ORF">SAMN05414137_101362</name>
</gene>
<evidence type="ECO:0008006" key="5">
    <source>
        <dbReference type="Google" id="ProtNLM"/>
    </source>
</evidence>
<evidence type="ECO:0000313" key="4">
    <source>
        <dbReference type="Proteomes" id="UP000183015"/>
    </source>
</evidence>
<protein>
    <recommendedName>
        <fullName evidence="5">Peptidoglycan binding domain-containing protein</fullName>
    </recommendedName>
</protein>
<organism evidence="3 4">
    <name type="scientific">Streptacidiphilus jiangxiensis</name>
    <dbReference type="NCBI Taxonomy" id="235985"/>
    <lineage>
        <taxon>Bacteria</taxon>
        <taxon>Bacillati</taxon>
        <taxon>Actinomycetota</taxon>
        <taxon>Actinomycetes</taxon>
        <taxon>Kitasatosporales</taxon>
        <taxon>Streptomycetaceae</taxon>
        <taxon>Streptacidiphilus</taxon>
    </lineage>
</organism>
<keyword evidence="4" id="KW-1185">Reference proteome</keyword>
<keyword evidence="2" id="KW-0812">Transmembrane</keyword>
<evidence type="ECO:0000256" key="2">
    <source>
        <dbReference type="SAM" id="Phobius"/>
    </source>
</evidence>
<feature type="transmembrane region" description="Helical" evidence="2">
    <location>
        <begin position="478"/>
        <end position="500"/>
    </location>
</feature>
<feature type="compositionally biased region" description="Low complexity" evidence="1">
    <location>
        <begin position="389"/>
        <end position="410"/>
    </location>
</feature>
<feature type="compositionally biased region" description="Low complexity" evidence="1">
    <location>
        <begin position="349"/>
        <end position="360"/>
    </location>
</feature>
<feature type="compositionally biased region" description="Low complexity" evidence="1">
    <location>
        <begin position="368"/>
        <end position="378"/>
    </location>
</feature>
<feature type="compositionally biased region" description="Polar residues" evidence="1">
    <location>
        <begin position="411"/>
        <end position="423"/>
    </location>
</feature>
<accession>A0A1H7FQ58</accession>
<feature type="compositionally biased region" description="Low complexity" evidence="1">
    <location>
        <begin position="130"/>
        <end position="145"/>
    </location>
</feature>
<name>A0A1H7FQ58_STRJI</name>
<proteinExistence type="predicted"/>
<sequence>MSRESDNPMSPRQGGDSYPSGTPPYGVPGDASFSRAGQPPQAGRPNPGGSSDRDEPRTETTLTTRIKINIPGSRPIPEVVVRSPLTEETGEQSSPRRRRADTSGSPVLGVMDSGARTATPPDLPPEWLTPEAPATADPAAPAAGPSSEWFAPRKKSAPEPAPAPAPAQPLFQDQQATPPAAPGYQTPAQPAPGRQQTPGQAPSGYDLPYGSGRDAMPDGFSQPWATPSPQTTPPQGTPQSPLDPTQGQQARPQQTLPPRPVPGSRGTRAPGAPDVPGSPAEALAGGQPTLQFRGPADQLTNPQAGYTPPPGFPQPGVGRPGAGRPDFTQPGIPQAAGSTTTMPGLGSMPPGAGPTIATPGGYPGGPGPTEQPGAQPGGNRRTGKGAQQGGKAQQGAKAAGKAGAKGAAGQNSMGQGSTGQTATMPVPRHQPIADGFAGGTGGAGAEPRPEPVGGGPGTGASTAPASGGKRGGGKGRKLAGYAVGVVILAGAGAYGAGLMLNQADIPKGTTVLGYSIGGDTRDEAVTTLTRTLGSISGHPLSVSIGGRTATLNPSVAGLSIDTGATVDSVAHHDYNPVTVIESLFGHGKAVAPVVVIDEDKLRSALQQLASGGSASAAEVRFTATGKVEVTLPKAGSSLDVNAAVPLVEQAYRTRANGGPDTVVALTVTTTAPKADATAVNEAARTLGAWAMKQKFYVDAGGHPVPFGKVTFSQSLTLRPDASGAFVPVFNLAKLKAAYGPAFDGVHTKDGKPVTVQDVAAALVSLLGKPDGATTATI</sequence>